<feature type="transmembrane region" description="Helical" evidence="11">
    <location>
        <begin position="200"/>
        <end position="222"/>
    </location>
</feature>
<feature type="domain" description="Vitamin K epoxide reductase" evidence="12">
    <location>
        <begin position="40"/>
        <end position="181"/>
    </location>
</feature>
<evidence type="ECO:0000256" key="1">
    <source>
        <dbReference type="ARBA" id="ARBA00004141"/>
    </source>
</evidence>
<dbReference type="SMART" id="SM00756">
    <property type="entry name" value="VKc"/>
    <property type="match status" value="1"/>
</dbReference>
<keyword evidence="9" id="KW-0676">Redox-active center</keyword>
<dbReference type="GO" id="GO:0016020">
    <property type="term" value="C:membrane"/>
    <property type="evidence" value="ECO:0007669"/>
    <property type="project" value="UniProtKB-SubCell"/>
</dbReference>
<evidence type="ECO:0000256" key="6">
    <source>
        <dbReference type="ARBA" id="ARBA00023002"/>
    </source>
</evidence>
<proteinExistence type="inferred from homology"/>
<dbReference type="RefSeq" id="WP_087134172.1">
    <property type="nucleotide sequence ID" value="NZ_FUKP01000050.1"/>
</dbReference>
<feature type="transmembrane region" description="Helical" evidence="11">
    <location>
        <begin position="156"/>
        <end position="179"/>
    </location>
</feature>
<dbReference type="InterPro" id="IPR041714">
    <property type="entry name" value="VKOR_Actinobacteria"/>
</dbReference>
<sequence>MDRTSSAPATAAAPVAHDATALTPRGTAPSPDERGTLARPRGIAAMLLFTSLVALAATIIIIVERALLAVDPNHRTSCDLNPWMSCGKVMQSWQAGTFGFPNTYVGIVGFSVLITVAVSLFAGARFARWYWLLMNLGILAGLGFAVWLWYAAVYQINTLCLYCMIVWAMVIIQAVMVTSATIQNGLIPASEGLRSRAREFAWPVVVLLYLAVAASIVLRFGLGVLGL</sequence>
<evidence type="ECO:0000313" key="14">
    <source>
        <dbReference type="Proteomes" id="UP000196230"/>
    </source>
</evidence>
<comment type="subcellular location">
    <subcellularLocation>
        <location evidence="1">Membrane</location>
        <topology evidence="1">Multi-pass membrane protein</topology>
    </subcellularLocation>
</comment>
<organism evidence="13 14">
    <name type="scientific">Micrococcus lylae</name>
    <dbReference type="NCBI Taxonomy" id="1273"/>
    <lineage>
        <taxon>Bacteria</taxon>
        <taxon>Bacillati</taxon>
        <taxon>Actinomycetota</taxon>
        <taxon>Actinomycetes</taxon>
        <taxon>Micrococcales</taxon>
        <taxon>Micrococcaceae</taxon>
        <taxon>Micrococcus</taxon>
    </lineage>
</organism>
<accession>A0A1R4JAW5</accession>
<gene>
    <name evidence="13" type="ORF">FM125_07550</name>
</gene>
<dbReference type="GO" id="GO:0016491">
    <property type="term" value="F:oxidoreductase activity"/>
    <property type="evidence" value="ECO:0007669"/>
    <property type="project" value="UniProtKB-KW"/>
</dbReference>
<name>A0A1R4JAW5_9MICC</name>
<feature type="transmembrane region" description="Helical" evidence="11">
    <location>
        <begin position="103"/>
        <end position="122"/>
    </location>
</feature>
<evidence type="ECO:0000313" key="13">
    <source>
        <dbReference type="EMBL" id="SJN29260.1"/>
    </source>
</evidence>
<evidence type="ECO:0000256" key="4">
    <source>
        <dbReference type="ARBA" id="ARBA00022719"/>
    </source>
</evidence>
<dbReference type="InterPro" id="IPR038354">
    <property type="entry name" value="VKOR_sf"/>
</dbReference>
<protein>
    <submittedName>
        <fullName evidence="13">Vitamin K epoxide reductase</fullName>
    </submittedName>
</protein>
<evidence type="ECO:0000256" key="2">
    <source>
        <dbReference type="ARBA" id="ARBA00006214"/>
    </source>
</evidence>
<evidence type="ECO:0000259" key="12">
    <source>
        <dbReference type="SMART" id="SM00756"/>
    </source>
</evidence>
<comment type="similarity">
    <text evidence="2">Belongs to the VKOR family.</text>
</comment>
<evidence type="ECO:0000256" key="10">
    <source>
        <dbReference type="SAM" id="MobiDB-lite"/>
    </source>
</evidence>
<feature type="region of interest" description="Disordered" evidence="10">
    <location>
        <begin position="1"/>
        <end position="35"/>
    </location>
</feature>
<feature type="compositionally biased region" description="Low complexity" evidence="10">
    <location>
        <begin position="7"/>
        <end position="21"/>
    </location>
</feature>
<keyword evidence="5 11" id="KW-1133">Transmembrane helix</keyword>
<reference evidence="13 14" key="1">
    <citation type="submission" date="2017-02" db="EMBL/GenBank/DDBJ databases">
        <authorList>
            <person name="Peterson S.W."/>
        </authorList>
    </citation>
    <scope>NUCLEOTIDE SEQUENCE [LARGE SCALE GENOMIC DNA]</scope>
    <source>
        <strain evidence="13 14">2B3F</strain>
    </source>
</reference>
<dbReference type="Pfam" id="PF07884">
    <property type="entry name" value="VKOR"/>
    <property type="match status" value="1"/>
</dbReference>
<evidence type="ECO:0000256" key="5">
    <source>
        <dbReference type="ARBA" id="ARBA00022989"/>
    </source>
</evidence>
<evidence type="ECO:0000256" key="8">
    <source>
        <dbReference type="ARBA" id="ARBA00023157"/>
    </source>
</evidence>
<dbReference type="Proteomes" id="UP000196230">
    <property type="component" value="Unassembled WGS sequence"/>
</dbReference>
<keyword evidence="7 11" id="KW-0472">Membrane</keyword>
<dbReference type="GO" id="GO:0048038">
    <property type="term" value="F:quinone binding"/>
    <property type="evidence" value="ECO:0007669"/>
    <property type="project" value="UniProtKB-KW"/>
</dbReference>
<dbReference type="AlphaFoldDB" id="A0A1R4JAW5"/>
<feature type="transmembrane region" description="Helical" evidence="11">
    <location>
        <begin position="129"/>
        <end position="150"/>
    </location>
</feature>
<dbReference type="InterPro" id="IPR012932">
    <property type="entry name" value="VKOR"/>
</dbReference>
<evidence type="ECO:0000256" key="7">
    <source>
        <dbReference type="ARBA" id="ARBA00023136"/>
    </source>
</evidence>
<dbReference type="EMBL" id="FUKP01000050">
    <property type="protein sequence ID" value="SJN29260.1"/>
    <property type="molecule type" value="Genomic_DNA"/>
</dbReference>
<keyword evidence="8" id="KW-1015">Disulfide bond</keyword>
<keyword evidence="6" id="KW-0560">Oxidoreductase</keyword>
<dbReference type="CDD" id="cd12922">
    <property type="entry name" value="VKOR_5"/>
    <property type="match status" value="1"/>
</dbReference>
<feature type="transmembrane region" description="Helical" evidence="11">
    <location>
        <begin position="43"/>
        <end position="63"/>
    </location>
</feature>
<keyword evidence="3 11" id="KW-0812">Transmembrane</keyword>
<dbReference type="Gene3D" id="1.20.1440.130">
    <property type="entry name" value="VKOR domain"/>
    <property type="match status" value="1"/>
</dbReference>
<keyword evidence="4" id="KW-0874">Quinone</keyword>
<evidence type="ECO:0000256" key="9">
    <source>
        <dbReference type="ARBA" id="ARBA00023284"/>
    </source>
</evidence>
<evidence type="ECO:0000256" key="3">
    <source>
        <dbReference type="ARBA" id="ARBA00022692"/>
    </source>
</evidence>
<evidence type="ECO:0000256" key="11">
    <source>
        <dbReference type="SAM" id="Phobius"/>
    </source>
</evidence>